<dbReference type="Proteomes" id="UP000325315">
    <property type="component" value="Unassembled WGS sequence"/>
</dbReference>
<dbReference type="InterPro" id="IPR043502">
    <property type="entry name" value="DNA/RNA_pol_sf"/>
</dbReference>
<protein>
    <submittedName>
        <fullName evidence="1">CCHC-type integrase</fullName>
    </submittedName>
</protein>
<sequence>MSCLSGLMRDRRVYVVYGSRQLRAHEHNYSTHDLELVVVRCVIYTVHKSLKYLLTKKELNLRQRH</sequence>
<name>A0A5B6W613_9ROSI</name>
<organism evidence="1 2">
    <name type="scientific">Gossypium australe</name>
    <dbReference type="NCBI Taxonomy" id="47621"/>
    <lineage>
        <taxon>Eukaryota</taxon>
        <taxon>Viridiplantae</taxon>
        <taxon>Streptophyta</taxon>
        <taxon>Embryophyta</taxon>
        <taxon>Tracheophyta</taxon>
        <taxon>Spermatophyta</taxon>
        <taxon>Magnoliopsida</taxon>
        <taxon>eudicotyledons</taxon>
        <taxon>Gunneridae</taxon>
        <taxon>Pentapetalae</taxon>
        <taxon>rosids</taxon>
        <taxon>malvids</taxon>
        <taxon>Malvales</taxon>
        <taxon>Malvaceae</taxon>
        <taxon>Malvoideae</taxon>
        <taxon>Gossypium</taxon>
    </lineage>
</organism>
<dbReference type="EMBL" id="SMMG02000004">
    <property type="protein sequence ID" value="KAA3477329.1"/>
    <property type="molecule type" value="Genomic_DNA"/>
</dbReference>
<comment type="caution">
    <text evidence="1">The sequence shown here is derived from an EMBL/GenBank/DDBJ whole genome shotgun (WGS) entry which is preliminary data.</text>
</comment>
<dbReference type="SUPFAM" id="SSF56672">
    <property type="entry name" value="DNA/RNA polymerases"/>
    <property type="match status" value="1"/>
</dbReference>
<gene>
    <name evidence="1" type="ORF">EPI10_011224</name>
</gene>
<keyword evidence="2" id="KW-1185">Reference proteome</keyword>
<dbReference type="OrthoDB" id="1733657at2759"/>
<proteinExistence type="predicted"/>
<evidence type="ECO:0000313" key="1">
    <source>
        <dbReference type="EMBL" id="KAA3477329.1"/>
    </source>
</evidence>
<evidence type="ECO:0000313" key="2">
    <source>
        <dbReference type="Proteomes" id="UP000325315"/>
    </source>
</evidence>
<reference evidence="2" key="1">
    <citation type="journal article" date="2019" name="Plant Biotechnol. J.">
        <title>Genome sequencing of the Australian wild diploid species Gossypium australe highlights disease resistance and delayed gland morphogenesis.</title>
        <authorList>
            <person name="Cai Y."/>
            <person name="Cai X."/>
            <person name="Wang Q."/>
            <person name="Wang P."/>
            <person name="Zhang Y."/>
            <person name="Cai C."/>
            <person name="Xu Y."/>
            <person name="Wang K."/>
            <person name="Zhou Z."/>
            <person name="Wang C."/>
            <person name="Geng S."/>
            <person name="Li B."/>
            <person name="Dong Q."/>
            <person name="Hou Y."/>
            <person name="Wang H."/>
            <person name="Ai P."/>
            <person name="Liu Z."/>
            <person name="Yi F."/>
            <person name="Sun M."/>
            <person name="An G."/>
            <person name="Cheng J."/>
            <person name="Zhang Y."/>
            <person name="Shi Q."/>
            <person name="Xie Y."/>
            <person name="Shi X."/>
            <person name="Chang Y."/>
            <person name="Huang F."/>
            <person name="Chen Y."/>
            <person name="Hong S."/>
            <person name="Mi L."/>
            <person name="Sun Q."/>
            <person name="Zhang L."/>
            <person name="Zhou B."/>
            <person name="Peng R."/>
            <person name="Zhang X."/>
            <person name="Liu F."/>
        </authorList>
    </citation>
    <scope>NUCLEOTIDE SEQUENCE [LARGE SCALE GENOMIC DNA]</scope>
    <source>
        <strain evidence="2">cv. PA1801</strain>
    </source>
</reference>
<accession>A0A5B6W613</accession>
<dbReference type="AlphaFoldDB" id="A0A5B6W613"/>